<proteinExistence type="predicted"/>
<keyword evidence="2" id="KW-0496">Mitochondrion</keyword>
<reference evidence="2" key="1">
    <citation type="journal article" date="2014" name="Genomics">
        <title>The mitochondrial genome of Frankliniella intonsa: Insights into the evolution of mitochondrial genomes at lower taxonomic levels in Thysanoptera.</title>
        <authorList>
            <person name="Yan D."/>
            <person name="Tang Y."/>
            <person name="Hu M."/>
            <person name="Liu F."/>
            <person name="Zhang D."/>
            <person name="Fan J."/>
        </authorList>
    </citation>
    <scope>NUCLEOTIDE SEQUENCE</scope>
</reference>
<protein>
    <submittedName>
        <fullName evidence="2">NADH dehydrogenase subunit 6</fullName>
    </submittedName>
</protein>
<geneLocation type="mitochondrion" evidence="2"/>
<organism evidence="2">
    <name type="scientific">Frankliniella intonsa</name>
    <name type="common">Thrips</name>
    <name type="synonym">Thrips intonsa</name>
    <dbReference type="NCBI Taxonomy" id="163893"/>
    <lineage>
        <taxon>Eukaryota</taxon>
        <taxon>Metazoa</taxon>
        <taxon>Ecdysozoa</taxon>
        <taxon>Arthropoda</taxon>
        <taxon>Hexapoda</taxon>
        <taxon>Insecta</taxon>
        <taxon>Pterygota</taxon>
        <taxon>Neoptera</taxon>
        <taxon>Paraneoptera</taxon>
        <taxon>Thysanoptera</taxon>
        <taxon>Terebrantia</taxon>
        <taxon>Thripoidea</taxon>
        <taxon>Thripidae</taxon>
        <taxon>Frankliniella</taxon>
    </lineage>
</organism>
<keyword evidence="1" id="KW-0472">Membrane</keyword>
<feature type="transmembrane region" description="Helical" evidence="1">
    <location>
        <begin position="31"/>
        <end position="47"/>
    </location>
</feature>
<accession>M9NIZ4</accession>
<name>M9NIZ4_FRAIN</name>
<dbReference type="AlphaFoldDB" id="M9NIZ4"/>
<feature type="transmembrane region" description="Helical" evidence="1">
    <location>
        <begin position="86"/>
        <end position="102"/>
    </location>
</feature>
<feature type="transmembrane region" description="Helical" evidence="1">
    <location>
        <begin position="6"/>
        <end position="24"/>
    </location>
</feature>
<keyword evidence="1" id="KW-1133">Transmembrane helix</keyword>
<evidence type="ECO:0000256" key="1">
    <source>
        <dbReference type="SAM" id="Phobius"/>
    </source>
</evidence>
<keyword evidence="1" id="KW-0812">Transmembrane</keyword>
<sequence length="158" mass="18542">MISFILKGTIISLFILSYIFMMSLSNPMTMGILVIFQSVFLAVLSSMKFNFNWFSFLLFLIYLGGILMIFSYIISISLSDKPIEKFKPWMIMLFLLSMSLFSEKESFLEFKKIKLPKLIFSIYSEMKSFTVFLMILLFMIMTSVILITEKQMLNLKKK</sequence>
<feature type="transmembrane region" description="Helical" evidence="1">
    <location>
        <begin position="53"/>
        <end position="74"/>
    </location>
</feature>
<feature type="transmembrane region" description="Helical" evidence="1">
    <location>
        <begin position="129"/>
        <end position="148"/>
    </location>
</feature>
<dbReference type="EMBL" id="JQ917403">
    <property type="protein sequence ID" value="AFJ95734.1"/>
    <property type="molecule type" value="Genomic_DNA"/>
</dbReference>
<evidence type="ECO:0000313" key="2">
    <source>
        <dbReference type="EMBL" id="AFJ95734.1"/>
    </source>
</evidence>
<gene>
    <name evidence="2" type="primary">NAD6</name>
</gene>